<dbReference type="EMBL" id="BCMY01000006">
    <property type="protein sequence ID" value="GAQ41673.1"/>
    <property type="molecule type" value="Genomic_DNA"/>
</dbReference>
<dbReference type="AlphaFoldDB" id="A0A117DZW4"/>
<evidence type="ECO:0000313" key="2">
    <source>
        <dbReference type="Proteomes" id="UP000068243"/>
    </source>
</evidence>
<dbReference type="OrthoDB" id="5421738at2759"/>
<name>A0A117DZW4_ASPNG</name>
<reference evidence="2" key="1">
    <citation type="journal article" date="2016" name="Genome Announc.">
        <title>Draft genome sequence of Aspergillus niger strain An76.</title>
        <authorList>
            <person name="Gong W."/>
            <person name="Cheng Z."/>
            <person name="Zhang H."/>
            <person name="Liu L."/>
            <person name="Gao P."/>
            <person name="Wang L."/>
        </authorList>
    </citation>
    <scope>NUCLEOTIDE SEQUENCE [LARGE SCALE GENOMIC DNA]</scope>
    <source>
        <strain evidence="2">An76</strain>
    </source>
</reference>
<proteinExistence type="predicted"/>
<evidence type="ECO:0000313" key="1">
    <source>
        <dbReference type="EMBL" id="GAQ41673.1"/>
    </source>
</evidence>
<gene>
    <name evidence="1" type="ORF">ABL_04336</name>
</gene>
<accession>A0A117DZW4</accession>
<comment type="caution">
    <text evidence="1">The sequence shown here is derived from an EMBL/GenBank/DDBJ whole genome shotgun (WGS) entry which is preliminary data.</text>
</comment>
<organism evidence="1 2">
    <name type="scientific">Aspergillus niger</name>
    <dbReference type="NCBI Taxonomy" id="5061"/>
    <lineage>
        <taxon>Eukaryota</taxon>
        <taxon>Fungi</taxon>
        <taxon>Dikarya</taxon>
        <taxon>Ascomycota</taxon>
        <taxon>Pezizomycotina</taxon>
        <taxon>Eurotiomycetes</taxon>
        <taxon>Eurotiomycetidae</taxon>
        <taxon>Eurotiales</taxon>
        <taxon>Aspergillaceae</taxon>
        <taxon>Aspergillus</taxon>
        <taxon>Aspergillus subgen. Circumdati</taxon>
    </lineage>
</organism>
<sequence length="513" mass="57883">MSIPTDIANLLIGEDAKLSIHFDEIPLCNDGPHSGPRFYMLSTNRALKDHEKKEDDLRYLSRGIQGAIRLNQLLNAPAHINKERESTAQDEGKAVMRLGETTMVVDESFDAHPIHSHIWNSFMSIEFSFPKADFTSLQYLQTSWKGLESGDTLFTKEGTPTFEEVSIVSGVCLFNARLLEMSTTSPKTGGVDVHLLKNSIPTYNELDYIARASSAIADVAAMNIFRACEQGSGQRLNIKLDIPSWHYFHAVVTKLAAKQCSNTEALQWMDAVDQRHDQIGQVFMEAIKDGLAQRGIRDSTSYNLGITSRTNTAADLIRTAIEQEGEILLLDTILAALDSEEDGCWKRFYEMIPTKERPSNLDQLGYLFYVYEAIRPALVERPTPRPPVSDQTKKVNLSKKTLKKRKPRRLIISVDDSAERRIYSRAQRILSKIRQSSELPETYLVESYVCRRFLINGNKGRARLGRLDPLPDIPVRTGSPQETMLPLDVVRQLYGDNSALNLQRWLQEVGLPV</sequence>
<protein>
    <submittedName>
        <fullName evidence="1">Uncharacterized protein</fullName>
    </submittedName>
</protein>
<dbReference type="OMA" id="DIPSWHY"/>
<dbReference type="Proteomes" id="UP000068243">
    <property type="component" value="Unassembled WGS sequence"/>
</dbReference>